<evidence type="ECO:0000256" key="12">
    <source>
        <dbReference type="PIRSR" id="PIRSR001549-1"/>
    </source>
</evidence>
<evidence type="ECO:0000256" key="7">
    <source>
        <dbReference type="ARBA" id="ARBA00022840"/>
    </source>
</evidence>
<keyword evidence="6 11" id="KW-0547">Nucleotide-binding</keyword>
<dbReference type="Pfam" id="PF03129">
    <property type="entry name" value="HGTP_anticodon"/>
    <property type="match status" value="1"/>
</dbReference>
<dbReference type="PROSITE" id="PS50862">
    <property type="entry name" value="AA_TRNA_LIGASE_II"/>
    <property type="match status" value="1"/>
</dbReference>
<dbReference type="NCBIfam" id="TIGR00442">
    <property type="entry name" value="hisS"/>
    <property type="match status" value="1"/>
</dbReference>
<dbReference type="PANTHER" id="PTHR43707">
    <property type="entry name" value="HISTIDYL-TRNA SYNTHETASE"/>
    <property type="match status" value="1"/>
</dbReference>
<keyword evidence="7 11" id="KW-0067">ATP-binding</keyword>
<keyword evidence="8 11" id="KW-0648">Protein biosynthesis</keyword>
<proteinExistence type="inferred from homology"/>
<dbReference type="SUPFAM" id="SSF55681">
    <property type="entry name" value="Class II aaRS and biotin synthetases"/>
    <property type="match status" value="1"/>
</dbReference>
<dbReference type="InterPro" id="IPR004516">
    <property type="entry name" value="HisRS/HisZ"/>
</dbReference>
<comment type="catalytic activity">
    <reaction evidence="10 11">
        <text>tRNA(His) + L-histidine + ATP = L-histidyl-tRNA(His) + AMP + diphosphate + H(+)</text>
        <dbReference type="Rhea" id="RHEA:17313"/>
        <dbReference type="Rhea" id="RHEA-COMP:9665"/>
        <dbReference type="Rhea" id="RHEA-COMP:9689"/>
        <dbReference type="ChEBI" id="CHEBI:15378"/>
        <dbReference type="ChEBI" id="CHEBI:30616"/>
        <dbReference type="ChEBI" id="CHEBI:33019"/>
        <dbReference type="ChEBI" id="CHEBI:57595"/>
        <dbReference type="ChEBI" id="CHEBI:78442"/>
        <dbReference type="ChEBI" id="CHEBI:78527"/>
        <dbReference type="ChEBI" id="CHEBI:456215"/>
        <dbReference type="EC" id="6.1.1.21"/>
    </reaction>
</comment>
<dbReference type="GO" id="GO:0005524">
    <property type="term" value="F:ATP binding"/>
    <property type="evidence" value="ECO:0007669"/>
    <property type="project" value="UniProtKB-UniRule"/>
</dbReference>
<accession>A0A919X9Q6</accession>
<dbReference type="Gene3D" id="3.40.50.800">
    <property type="entry name" value="Anticodon-binding domain"/>
    <property type="match status" value="1"/>
</dbReference>
<feature type="domain" description="Aminoacyl-transfer RNA synthetases class-II family profile" evidence="13">
    <location>
        <begin position="21"/>
        <end position="325"/>
    </location>
</feature>
<feature type="binding site" evidence="12">
    <location>
        <position position="127"/>
    </location>
    <ligand>
        <name>L-histidine</name>
        <dbReference type="ChEBI" id="CHEBI:57595"/>
    </ligand>
</feature>
<protein>
    <recommendedName>
        <fullName evidence="11">Histidine--tRNA ligase</fullName>
        <ecNumber evidence="11">6.1.1.21</ecNumber>
    </recommendedName>
    <alternativeName>
        <fullName evidence="11">Histidyl-tRNA synthetase</fullName>
        <shortName evidence="11">HisRS</shortName>
    </alternativeName>
</protein>
<dbReference type="InterPro" id="IPR033656">
    <property type="entry name" value="HisRS_anticodon"/>
</dbReference>
<comment type="subcellular location">
    <subcellularLocation>
        <location evidence="1 11">Cytoplasm</location>
    </subcellularLocation>
</comment>
<feature type="binding site" evidence="12">
    <location>
        <begin position="81"/>
        <end position="83"/>
    </location>
    <ligand>
        <name>L-histidine</name>
        <dbReference type="ChEBI" id="CHEBI:57595"/>
    </ligand>
</feature>
<feature type="binding site" evidence="12">
    <location>
        <position position="113"/>
    </location>
    <ligand>
        <name>L-histidine</name>
        <dbReference type="ChEBI" id="CHEBI:57595"/>
    </ligand>
</feature>
<dbReference type="AlphaFoldDB" id="A0A919X9Q6"/>
<dbReference type="EMBL" id="BORP01000004">
    <property type="protein sequence ID" value="GIO27644.1"/>
    <property type="molecule type" value="Genomic_DNA"/>
</dbReference>
<reference evidence="14" key="1">
    <citation type="submission" date="2021-03" db="EMBL/GenBank/DDBJ databases">
        <title>Antimicrobial resistance genes in bacteria isolated from Japanese honey, and their potential for conferring macrolide and lincosamide resistance in the American foulbrood pathogen Paenibacillus larvae.</title>
        <authorList>
            <person name="Okamoto M."/>
            <person name="Kumagai M."/>
            <person name="Kanamori H."/>
            <person name="Takamatsu D."/>
        </authorList>
    </citation>
    <scope>NUCLEOTIDE SEQUENCE</scope>
    <source>
        <strain evidence="14">J43TS3</strain>
    </source>
</reference>
<evidence type="ECO:0000313" key="14">
    <source>
        <dbReference type="EMBL" id="GIO27644.1"/>
    </source>
</evidence>
<dbReference type="PANTHER" id="PTHR43707:SF1">
    <property type="entry name" value="HISTIDINE--TRNA LIGASE, MITOCHONDRIAL-RELATED"/>
    <property type="match status" value="1"/>
</dbReference>
<dbReference type="GO" id="GO:0140096">
    <property type="term" value="F:catalytic activity, acting on a protein"/>
    <property type="evidence" value="ECO:0007669"/>
    <property type="project" value="UniProtKB-ARBA"/>
</dbReference>
<dbReference type="GO" id="GO:0016740">
    <property type="term" value="F:transferase activity"/>
    <property type="evidence" value="ECO:0007669"/>
    <property type="project" value="UniProtKB-ARBA"/>
</dbReference>
<evidence type="ECO:0000256" key="1">
    <source>
        <dbReference type="ARBA" id="ARBA00004496"/>
    </source>
</evidence>
<feature type="binding site" evidence="12">
    <location>
        <position position="258"/>
    </location>
    <ligand>
        <name>L-histidine</name>
        <dbReference type="ChEBI" id="CHEBI:57595"/>
    </ligand>
</feature>
<keyword evidence="15" id="KW-1185">Reference proteome</keyword>
<evidence type="ECO:0000256" key="8">
    <source>
        <dbReference type="ARBA" id="ARBA00022917"/>
    </source>
</evidence>
<organism evidence="14 15">
    <name type="scientific">Ornithinibacillus bavariensis</name>
    <dbReference type="NCBI Taxonomy" id="545502"/>
    <lineage>
        <taxon>Bacteria</taxon>
        <taxon>Bacillati</taxon>
        <taxon>Bacillota</taxon>
        <taxon>Bacilli</taxon>
        <taxon>Bacillales</taxon>
        <taxon>Bacillaceae</taxon>
        <taxon>Ornithinibacillus</taxon>
    </lineage>
</organism>
<feature type="binding site" evidence="12">
    <location>
        <position position="131"/>
    </location>
    <ligand>
        <name>L-histidine</name>
        <dbReference type="ChEBI" id="CHEBI:57595"/>
    </ligand>
</feature>
<evidence type="ECO:0000256" key="10">
    <source>
        <dbReference type="ARBA" id="ARBA00047639"/>
    </source>
</evidence>
<dbReference type="InterPro" id="IPR041715">
    <property type="entry name" value="HisRS-like_core"/>
</dbReference>
<dbReference type="InterPro" id="IPR045864">
    <property type="entry name" value="aa-tRNA-synth_II/BPL/LPL"/>
</dbReference>
<evidence type="ECO:0000256" key="4">
    <source>
        <dbReference type="ARBA" id="ARBA00022490"/>
    </source>
</evidence>
<dbReference type="InterPro" id="IPR015807">
    <property type="entry name" value="His-tRNA-ligase"/>
</dbReference>
<dbReference type="InterPro" id="IPR036621">
    <property type="entry name" value="Anticodon-bd_dom_sf"/>
</dbReference>
<dbReference type="Pfam" id="PF13393">
    <property type="entry name" value="tRNA-synt_His"/>
    <property type="match status" value="1"/>
</dbReference>
<gene>
    <name evidence="11 14" type="primary">hisS</name>
    <name evidence="14" type="ORF">J43TS3_22550</name>
</gene>
<dbReference type="GO" id="GO:0005737">
    <property type="term" value="C:cytoplasm"/>
    <property type="evidence" value="ECO:0007669"/>
    <property type="project" value="UniProtKB-SubCell"/>
</dbReference>
<dbReference type="HAMAP" id="MF_00127">
    <property type="entry name" value="His_tRNA_synth"/>
    <property type="match status" value="1"/>
</dbReference>
<sequence>MNINAPRGTADILPKESQKWQYVENKIKGICETYHFDEIRTPLFEHTEVFARGVGESTDIVQKEMYTFLDRGGRSLTLRPEGTAAVTRAFVQNKLFGDPNQPVKLYYFMQMFRYERPQHGRMRQLNQFGVEVMGSEDPAVDAEVIDLAMTVYRELGLSSLKLVINSLGDKESRKNYRDALIKHFTPHKEELCKDCQSRLEQNPLRILDCKVDREHPAMKTAPSILEYLNDESKEYFEQVKAYLDVMGIEYVVDPNLVRGLDYYNHTAFEIMSEAEGFGAITTLAGGGRYNGLVEQLGGPNTPGMGFGMGMERLLLALEAENVEIPLDDQLDCYLVAMGENVKKEAVRIVHELRKNGIQVDQDYQGRKFKAQFKAADRYKAKFVLVLGEDELKNRVVNVKNMATGEQTEVPLDQLVTTMKENLLGGVGHE</sequence>
<dbReference type="EC" id="6.1.1.21" evidence="11"/>
<dbReference type="GO" id="GO:0006427">
    <property type="term" value="P:histidyl-tRNA aminoacylation"/>
    <property type="evidence" value="ECO:0007669"/>
    <property type="project" value="UniProtKB-UniRule"/>
</dbReference>
<evidence type="ECO:0000256" key="5">
    <source>
        <dbReference type="ARBA" id="ARBA00022598"/>
    </source>
</evidence>
<dbReference type="FunFam" id="3.30.930.10:FF:000005">
    <property type="entry name" value="Histidine--tRNA ligase"/>
    <property type="match status" value="1"/>
</dbReference>
<evidence type="ECO:0000256" key="11">
    <source>
        <dbReference type="HAMAP-Rule" id="MF_00127"/>
    </source>
</evidence>
<comment type="caution">
    <text evidence="14">The sequence shown here is derived from an EMBL/GenBank/DDBJ whole genome shotgun (WGS) entry which is preliminary data.</text>
</comment>
<dbReference type="RefSeq" id="WP_212921122.1">
    <property type="nucleotide sequence ID" value="NZ_BORP01000004.1"/>
</dbReference>
<evidence type="ECO:0000256" key="2">
    <source>
        <dbReference type="ARBA" id="ARBA00008226"/>
    </source>
</evidence>
<evidence type="ECO:0000256" key="6">
    <source>
        <dbReference type="ARBA" id="ARBA00022741"/>
    </source>
</evidence>
<dbReference type="InterPro" id="IPR006195">
    <property type="entry name" value="aa-tRNA-synth_II"/>
</dbReference>
<keyword evidence="5 11" id="KW-0436">Ligase</keyword>
<dbReference type="Gene3D" id="3.30.930.10">
    <property type="entry name" value="Bira Bifunctional Protein, Domain 2"/>
    <property type="match status" value="1"/>
</dbReference>
<dbReference type="InterPro" id="IPR004154">
    <property type="entry name" value="Anticodon-bd"/>
</dbReference>
<evidence type="ECO:0000313" key="15">
    <source>
        <dbReference type="Proteomes" id="UP000676917"/>
    </source>
</evidence>
<keyword evidence="9 11" id="KW-0030">Aminoacyl-tRNA synthetase</keyword>
<dbReference type="CDD" id="cd00859">
    <property type="entry name" value="HisRS_anticodon"/>
    <property type="match status" value="1"/>
</dbReference>
<dbReference type="CDD" id="cd00773">
    <property type="entry name" value="HisRS-like_core"/>
    <property type="match status" value="1"/>
</dbReference>
<dbReference type="GO" id="GO:0004821">
    <property type="term" value="F:histidine-tRNA ligase activity"/>
    <property type="evidence" value="ECO:0007669"/>
    <property type="project" value="UniProtKB-UniRule"/>
</dbReference>
<keyword evidence="4 11" id="KW-0963">Cytoplasm</keyword>
<evidence type="ECO:0000256" key="3">
    <source>
        <dbReference type="ARBA" id="ARBA00011738"/>
    </source>
</evidence>
<feature type="binding site" evidence="12">
    <location>
        <begin position="262"/>
        <end position="263"/>
    </location>
    <ligand>
        <name>L-histidine</name>
        <dbReference type="ChEBI" id="CHEBI:57595"/>
    </ligand>
</feature>
<name>A0A919X9Q6_9BACI</name>
<dbReference type="SUPFAM" id="SSF52954">
    <property type="entry name" value="Class II aaRS ABD-related"/>
    <property type="match status" value="1"/>
</dbReference>
<evidence type="ECO:0000259" key="13">
    <source>
        <dbReference type="PROSITE" id="PS50862"/>
    </source>
</evidence>
<comment type="similarity">
    <text evidence="2 11">Belongs to the class-II aminoacyl-tRNA synthetase family.</text>
</comment>
<dbReference type="Proteomes" id="UP000676917">
    <property type="component" value="Unassembled WGS sequence"/>
</dbReference>
<dbReference type="PIRSF" id="PIRSF001549">
    <property type="entry name" value="His-tRNA_synth"/>
    <property type="match status" value="1"/>
</dbReference>
<comment type="subunit">
    <text evidence="3 11">Homodimer.</text>
</comment>
<evidence type="ECO:0000256" key="9">
    <source>
        <dbReference type="ARBA" id="ARBA00023146"/>
    </source>
</evidence>